<dbReference type="InterPro" id="IPR004666">
    <property type="entry name" value="Rp_bS6_RimK/Lys_biosynth_LsyX"/>
</dbReference>
<gene>
    <name evidence="5" type="ORF">METZ01_LOCUS112626</name>
</gene>
<evidence type="ECO:0000256" key="2">
    <source>
        <dbReference type="ARBA" id="ARBA00022741"/>
    </source>
</evidence>
<dbReference type="PROSITE" id="PS50975">
    <property type="entry name" value="ATP_GRASP"/>
    <property type="match status" value="1"/>
</dbReference>
<dbReference type="SUPFAM" id="SSF50630">
    <property type="entry name" value="Acid proteases"/>
    <property type="match status" value="1"/>
</dbReference>
<dbReference type="Pfam" id="PF08443">
    <property type="entry name" value="RimK"/>
    <property type="match status" value="1"/>
</dbReference>
<proteinExistence type="predicted"/>
<dbReference type="GO" id="GO:0018169">
    <property type="term" value="F:ribosomal S6-glutamic acid ligase activity"/>
    <property type="evidence" value="ECO:0007669"/>
    <property type="project" value="TreeGrafter"/>
</dbReference>
<dbReference type="InterPro" id="IPR013651">
    <property type="entry name" value="ATP-grasp_RimK-type"/>
</dbReference>
<dbReference type="PANTHER" id="PTHR21621">
    <property type="entry name" value="RIBOSOMAL PROTEIN S6 MODIFICATION PROTEIN"/>
    <property type="match status" value="1"/>
</dbReference>
<name>A0A381X5D3_9ZZZZ</name>
<dbReference type="PANTHER" id="PTHR21621:SF0">
    <property type="entry name" value="BETA-CITRYLGLUTAMATE SYNTHASE B-RELATED"/>
    <property type="match status" value="1"/>
</dbReference>
<keyword evidence="3" id="KW-0067">ATP-binding</keyword>
<dbReference type="InterPro" id="IPR011761">
    <property type="entry name" value="ATP-grasp"/>
</dbReference>
<sequence>MRTAEKLKIKTYDCRLNGAFLLRDQDSGKISIHREGDLKGFEIDADTMVIVRGNVTRKDSYMDLISQIERYGIAICNFRECIEVCSDKFRSYLRLQEIGMTQPKTVLVPNDELETVQFASEALEDEFPMVMKTLQGSRGVGVLLVETERSLHSQVQLLYKIDPFCDILLQEYIEADYDVRAIICNRKIVGAMKRNKVIDDFRANASQGSEVENFILTEKEKDVCLQAAKGVNGQWVGVDFFPAEDRKNGEPIIIEINHSPGTAAISKAVGENVGKLVLKELFDRNIWKKSASECGVLETIDIEGEEMTAKFDTGNNTSVCSLHIDDDYKIKGKKVHWESNGVKYSKPLVREVKLKKPDETRPVVMLEVNFLNTVYEQEVSLDKRNYIPFLVNRDFMKRANLMVNPSRKFMLTNIRNDSSDEQDKED</sequence>
<dbReference type="SUPFAM" id="SSF56059">
    <property type="entry name" value="Glutathione synthetase ATP-binding domain-like"/>
    <property type="match status" value="1"/>
</dbReference>
<evidence type="ECO:0000313" key="5">
    <source>
        <dbReference type="EMBL" id="SVA59772.1"/>
    </source>
</evidence>
<accession>A0A381X5D3</accession>
<dbReference type="GO" id="GO:0009432">
    <property type="term" value="P:SOS response"/>
    <property type="evidence" value="ECO:0007669"/>
    <property type="project" value="TreeGrafter"/>
</dbReference>
<dbReference type="EMBL" id="UINC01013923">
    <property type="protein sequence ID" value="SVA59772.1"/>
    <property type="molecule type" value="Genomic_DNA"/>
</dbReference>
<dbReference type="GO" id="GO:0005524">
    <property type="term" value="F:ATP binding"/>
    <property type="evidence" value="ECO:0007669"/>
    <property type="project" value="UniProtKB-KW"/>
</dbReference>
<keyword evidence="1" id="KW-0479">Metal-binding</keyword>
<dbReference type="Gene3D" id="2.40.70.10">
    <property type="entry name" value="Acid Proteases"/>
    <property type="match status" value="1"/>
</dbReference>
<reference evidence="5" key="1">
    <citation type="submission" date="2018-05" db="EMBL/GenBank/DDBJ databases">
        <authorList>
            <person name="Lanie J.A."/>
            <person name="Ng W.-L."/>
            <person name="Kazmierczak K.M."/>
            <person name="Andrzejewski T.M."/>
            <person name="Davidsen T.M."/>
            <person name="Wayne K.J."/>
            <person name="Tettelin H."/>
            <person name="Glass J.I."/>
            <person name="Rusch D."/>
            <person name="Podicherti R."/>
            <person name="Tsui H.-C.T."/>
            <person name="Winkler M.E."/>
        </authorList>
    </citation>
    <scope>NUCLEOTIDE SEQUENCE</scope>
</reference>
<dbReference type="InterPro" id="IPR021109">
    <property type="entry name" value="Peptidase_aspartic_dom_sf"/>
</dbReference>
<evidence type="ECO:0000259" key="4">
    <source>
        <dbReference type="PROSITE" id="PS50975"/>
    </source>
</evidence>
<evidence type="ECO:0000256" key="3">
    <source>
        <dbReference type="ARBA" id="ARBA00022840"/>
    </source>
</evidence>
<dbReference type="InterPro" id="IPR013815">
    <property type="entry name" value="ATP_grasp_subdomain_1"/>
</dbReference>
<keyword evidence="2" id="KW-0547">Nucleotide-binding</keyword>
<dbReference type="GO" id="GO:0046872">
    <property type="term" value="F:metal ion binding"/>
    <property type="evidence" value="ECO:0007669"/>
    <property type="project" value="UniProtKB-KW"/>
</dbReference>
<dbReference type="Gene3D" id="3.40.50.20">
    <property type="match status" value="1"/>
</dbReference>
<protein>
    <recommendedName>
        <fullName evidence="4">ATP-grasp domain-containing protein</fullName>
    </recommendedName>
</protein>
<dbReference type="GO" id="GO:0005737">
    <property type="term" value="C:cytoplasm"/>
    <property type="evidence" value="ECO:0007669"/>
    <property type="project" value="TreeGrafter"/>
</dbReference>
<dbReference type="NCBIfam" id="TIGR00768">
    <property type="entry name" value="rimK_fam"/>
    <property type="match status" value="1"/>
</dbReference>
<dbReference type="InterPro" id="IPR008503">
    <property type="entry name" value="Asp_endopeptidase"/>
</dbReference>
<dbReference type="Gene3D" id="3.30.1490.20">
    <property type="entry name" value="ATP-grasp fold, A domain"/>
    <property type="match status" value="1"/>
</dbReference>
<dbReference type="Pfam" id="PF05618">
    <property type="entry name" value="Zn_protease"/>
    <property type="match status" value="1"/>
</dbReference>
<organism evidence="5">
    <name type="scientific">marine metagenome</name>
    <dbReference type="NCBI Taxonomy" id="408172"/>
    <lineage>
        <taxon>unclassified sequences</taxon>
        <taxon>metagenomes</taxon>
        <taxon>ecological metagenomes</taxon>
    </lineage>
</organism>
<evidence type="ECO:0000256" key="1">
    <source>
        <dbReference type="ARBA" id="ARBA00022723"/>
    </source>
</evidence>
<dbReference type="Gene3D" id="3.30.470.20">
    <property type="entry name" value="ATP-grasp fold, B domain"/>
    <property type="match status" value="1"/>
</dbReference>
<dbReference type="AlphaFoldDB" id="A0A381X5D3"/>
<feature type="domain" description="ATP-grasp" evidence="4">
    <location>
        <begin position="92"/>
        <end position="282"/>
    </location>
</feature>